<dbReference type="AlphaFoldDB" id="A0AAE0ESE8"/>
<gene>
    <name evidence="1" type="ORF">CYMTET_51667</name>
</gene>
<organism evidence="1 2">
    <name type="scientific">Cymbomonas tetramitiformis</name>
    <dbReference type="NCBI Taxonomy" id="36881"/>
    <lineage>
        <taxon>Eukaryota</taxon>
        <taxon>Viridiplantae</taxon>
        <taxon>Chlorophyta</taxon>
        <taxon>Pyramimonadophyceae</taxon>
        <taxon>Pyramimonadales</taxon>
        <taxon>Pyramimonadaceae</taxon>
        <taxon>Cymbomonas</taxon>
    </lineage>
</organism>
<dbReference type="Proteomes" id="UP001190700">
    <property type="component" value="Unassembled WGS sequence"/>
</dbReference>
<sequence>MATAYEKAKAKAASLSQTASDKANAIGGKMKEMTVGNSTYDDDTPEGKEQQSYMTQTIEKIMMEMTKMKGIINECGYKIGGMNVTLGLPPAVSMIVKKEGSTYLSADDLDGIIERERETLSSTQTAVIKSFKMAGKMESTIRKTGMELAGISATVTIPPTITLQLQPLLA</sequence>
<evidence type="ECO:0000313" key="1">
    <source>
        <dbReference type="EMBL" id="KAK3238312.1"/>
    </source>
</evidence>
<keyword evidence="2" id="KW-1185">Reference proteome</keyword>
<comment type="caution">
    <text evidence="1">The sequence shown here is derived from an EMBL/GenBank/DDBJ whole genome shotgun (WGS) entry which is preliminary data.</text>
</comment>
<reference evidence="1 2" key="1">
    <citation type="journal article" date="2015" name="Genome Biol. Evol.">
        <title>Comparative Genomics of a Bacterivorous Green Alga Reveals Evolutionary Causalities and Consequences of Phago-Mixotrophic Mode of Nutrition.</title>
        <authorList>
            <person name="Burns J.A."/>
            <person name="Paasch A."/>
            <person name="Narechania A."/>
            <person name="Kim E."/>
        </authorList>
    </citation>
    <scope>NUCLEOTIDE SEQUENCE [LARGE SCALE GENOMIC DNA]</scope>
    <source>
        <strain evidence="1 2">PLY_AMNH</strain>
    </source>
</reference>
<evidence type="ECO:0000313" key="2">
    <source>
        <dbReference type="Proteomes" id="UP001190700"/>
    </source>
</evidence>
<protein>
    <submittedName>
        <fullName evidence="1">Uncharacterized protein</fullName>
    </submittedName>
</protein>
<dbReference type="EMBL" id="LGRX02034259">
    <property type="protein sequence ID" value="KAK3238312.1"/>
    <property type="molecule type" value="Genomic_DNA"/>
</dbReference>
<name>A0AAE0ESE8_9CHLO</name>
<proteinExistence type="predicted"/>
<accession>A0AAE0ESE8</accession>